<evidence type="ECO:0000256" key="1">
    <source>
        <dbReference type="ARBA" id="ARBA00022801"/>
    </source>
</evidence>
<dbReference type="Gene3D" id="3.30.450.40">
    <property type="match status" value="2"/>
</dbReference>
<dbReference type="InterPro" id="IPR001932">
    <property type="entry name" value="PPM-type_phosphatase-like_dom"/>
</dbReference>
<dbReference type="RefSeq" id="WP_189544981.1">
    <property type="nucleotide sequence ID" value="NZ_BMTF01000012.1"/>
</dbReference>
<dbReference type="Gene3D" id="3.60.40.10">
    <property type="entry name" value="PPM-type phosphatase domain"/>
    <property type="match status" value="1"/>
</dbReference>
<dbReference type="CDD" id="cd00130">
    <property type="entry name" value="PAS"/>
    <property type="match status" value="2"/>
</dbReference>
<dbReference type="SUPFAM" id="SSF55781">
    <property type="entry name" value="GAF domain-like"/>
    <property type="match status" value="2"/>
</dbReference>
<dbReference type="SMART" id="SM00065">
    <property type="entry name" value="GAF"/>
    <property type="match status" value="1"/>
</dbReference>
<dbReference type="Pfam" id="PF07228">
    <property type="entry name" value="SpoIIE"/>
    <property type="match status" value="1"/>
</dbReference>
<sequence>MNARLALLSTVAPGVTESEVFRLALQHAMGELGALGGTVHLRGPMSALRLVSTVGLPPGLTRSWEIIDQEAPLPHTRVLRQGTGVWVPSKTTGPAAQAGQAGPAGSRAATADVAWPGTGLAAVPLSGGGRSIGVLAVLTGDRGEPTPKQWDFLRDLVAWTEERIGQAPPPSGPHRTEHHGERLRQEALREIRVGSWDWNIQTDELSMDEAALELYIATPADFTGRMEDWMRAIHADDLAPALAAAERAIRDHSVFEAEYRVRRADGTYRWAQTRGRVAYDEKGDPLRMTGVGWESREHPAHDALGRALRHMSDGFLAVDDEWRITFANLEAERALGCSEEELLGRLLWEPPAMRQVPDLETRCRQAAAEEKPSGFDVRMPDSGRSYHLRLVPGSDGRTVYFADVTEQRRMQEERKESERAAAERAAHITELTTALAKATTSQDVVDAVAWRVLPPFSATGLLVQAVEDDRLRNVGAFGYPDDFLAAIDGHPRAPDEPPWSTILSGTPLFVSTRRELAAYGPELAHLSELSTKQAWAFLPLTASGRTFGVCVLAFDRPRRLTSEERILLTTISALVSQALERARLYDAEHTRSRELQRSLLPRDLPTLPECTAAARYLPAGQGMDVGGDWYDIIPLSGGQVALVVGDVMGHGLPEAATMGRLRTAVHTLADLELPPDEIMGHLNHIVGGMGEESYVTCLYALYDSTTQVCSIARAGHPPPAMVHPDGSVHFPQLSADPPLGAAEPPFETVEVRVPEGSLLVLYTDGLVESANREIDQGMTRLAQLLGTAHEKGTDADLERLCDTVTAGLLPAEHRTTDDAALLIARLHALAGDSMASWQLPEGPKAAGLARRHVREQLSAWGLDNLTPTTELLASEMVGNVVRHAKGPVRLRLLRAAELICEVFDGSLTMPRIRRAKETDEGGRGLQLVNALSQRWGARYTRTGKCIWAEQALRGPDGQRHGANDALGLAFLNAEGIEEDLEGLAYEIQERQERDEGVEGQGGDGR</sequence>
<dbReference type="Pfam" id="PF13185">
    <property type="entry name" value="GAF_2"/>
    <property type="match status" value="2"/>
</dbReference>
<dbReference type="Gene3D" id="3.30.565.10">
    <property type="entry name" value="Histidine kinase-like ATPase, C-terminal domain"/>
    <property type="match status" value="1"/>
</dbReference>
<reference evidence="4" key="1">
    <citation type="journal article" date="2019" name="Int. J. Syst. Evol. Microbiol.">
        <title>The Global Catalogue of Microorganisms (GCM) 10K type strain sequencing project: providing services to taxonomists for standard genome sequencing and annotation.</title>
        <authorList>
            <consortium name="The Broad Institute Genomics Platform"/>
            <consortium name="The Broad Institute Genome Sequencing Center for Infectious Disease"/>
            <person name="Wu L."/>
            <person name="Ma J."/>
        </authorList>
    </citation>
    <scope>NUCLEOTIDE SEQUENCE [LARGE SCALE GENOMIC DNA]</scope>
    <source>
        <strain evidence="4">JCM 4376</strain>
    </source>
</reference>
<dbReference type="Gene3D" id="3.30.450.20">
    <property type="entry name" value="PAS domain"/>
    <property type="match status" value="2"/>
</dbReference>
<keyword evidence="1" id="KW-0378">Hydrolase</keyword>
<dbReference type="SUPFAM" id="SSF55785">
    <property type="entry name" value="PYP-like sensor domain (PAS domain)"/>
    <property type="match status" value="2"/>
</dbReference>
<name>A0ABQ2W198_9ACTN</name>
<dbReference type="InterPro" id="IPR013656">
    <property type="entry name" value="PAS_4"/>
</dbReference>
<dbReference type="Proteomes" id="UP000660675">
    <property type="component" value="Unassembled WGS sequence"/>
</dbReference>
<evidence type="ECO:0000259" key="2">
    <source>
        <dbReference type="PROSITE" id="PS50112"/>
    </source>
</evidence>
<dbReference type="InterPro" id="IPR035965">
    <property type="entry name" value="PAS-like_dom_sf"/>
</dbReference>
<dbReference type="PANTHER" id="PTHR43156">
    <property type="entry name" value="STAGE II SPORULATION PROTEIN E-RELATED"/>
    <property type="match status" value="1"/>
</dbReference>
<feature type="domain" description="PAS" evidence="2">
    <location>
        <begin position="300"/>
        <end position="345"/>
    </location>
</feature>
<dbReference type="InterPro" id="IPR013655">
    <property type="entry name" value="PAS_fold_3"/>
</dbReference>
<dbReference type="InterPro" id="IPR036890">
    <property type="entry name" value="HATPase_C_sf"/>
</dbReference>
<dbReference type="InterPro" id="IPR000014">
    <property type="entry name" value="PAS"/>
</dbReference>
<evidence type="ECO:0000313" key="4">
    <source>
        <dbReference type="Proteomes" id="UP000660675"/>
    </source>
</evidence>
<keyword evidence="4" id="KW-1185">Reference proteome</keyword>
<evidence type="ECO:0000313" key="3">
    <source>
        <dbReference type="EMBL" id="GGV88071.1"/>
    </source>
</evidence>
<dbReference type="InterPro" id="IPR052016">
    <property type="entry name" value="Bact_Sigma-Reg"/>
</dbReference>
<accession>A0ABQ2W198</accession>
<proteinExistence type="predicted"/>
<dbReference type="EMBL" id="BMTF01000012">
    <property type="protein sequence ID" value="GGV88071.1"/>
    <property type="molecule type" value="Genomic_DNA"/>
</dbReference>
<dbReference type="NCBIfam" id="TIGR00229">
    <property type="entry name" value="sensory_box"/>
    <property type="match status" value="1"/>
</dbReference>
<dbReference type="SMART" id="SM00091">
    <property type="entry name" value="PAS"/>
    <property type="match status" value="2"/>
</dbReference>
<dbReference type="PANTHER" id="PTHR43156:SF2">
    <property type="entry name" value="STAGE II SPORULATION PROTEIN E"/>
    <property type="match status" value="1"/>
</dbReference>
<dbReference type="InterPro" id="IPR036457">
    <property type="entry name" value="PPM-type-like_dom_sf"/>
</dbReference>
<organism evidence="3 4">
    <name type="scientific">Streptomyces gelaticus</name>
    <dbReference type="NCBI Taxonomy" id="285446"/>
    <lineage>
        <taxon>Bacteria</taxon>
        <taxon>Bacillati</taxon>
        <taxon>Actinomycetota</taxon>
        <taxon>Actinomycetes</taxon>
        <taxon>Kitasatosporales</taxon>
        <taxon>Streptomycetaceae</taxon>
        <taxon>Streptomyces</taxon>
    </lineage>
</organism>
<dbReference type="InterPro" id="IPR029016">
    <property type="entry name" value="GAF-like_dom_sf"/>
</dbReference>
<dbReference type="Pfam" id="PF08447">
    <property type="entry name" value="PAS_3"/>
    <property type="match status" value="1"/>
</dbReference>
<dbReference type="PROSITE" id="PS50112">
    <property type="entry name" value="PAS"/>
    <property type="match status" value="1"/>
</dbReference>
<comment type="caution">
    <text evidence="3">The sequence shown here is derived from an EMBL/GenBank/DDBJ whole genome shotgun (WGS) entry which is preliminary data.</text>
</comment>
<gene>
    <name evidence="3" type="ORF">GCM10015535_38550</name>
</gene>
<dbReference type="CDD" id="cd16936">
    <property type="entry name" value="HATPase_RsbW-like"/>
    <property type="match status" value="1"/>
</dbReference>
<dbReference type="SMART" id="SM00331">
    <property type="entry name" value="PP2C_SIG"/>
    <property type="match status" value="1"/>
</dbReference>
<dbReference type="Pfam" id="PF08448">
    <property type="entry name" value="PAS_4"/>
    <property type="match status" value="1"/>
</dbReference>
<dbReference type="InterPro" id="IPR003594">
    <property type="entry name" value="HATPase_dom"/>
</dbReference>
<protein>
    <recommendedName>
        <fullName evidence="2">PAS domain-containing protein</fullName>
    </recommendedName>
</protein>
<dbReference type="SUPFAM" id="SSF81606">
    <property type="entry name" value="PP2C-like"/>
    <property type="match status" value="1"/>
</dbReference>
<dbReference type="Pfam" id="PF13581">
    <property type="entry name" value="HATPase_c_2"/>
    <property type="match status" value="1"/>
</dbReference>
<dbReference type="InterPro" id="IPR003018">
    <property type="entry name" value="GAF"/>
</dbReference>